<name>A0A151NE28_ALLMI</name>
<gene>
    <name evidence="1" type="ORF">Y1Q_0000898</name>
</gene>
<accession>A0A151NE28</accession>
<comment type="caution">
    <text evidence="1">The sequence shown here is derived from an EMBL/GenBank/DDBJ whole genome shotgun (WGS) entry which is preliminary data.</text>
</comment>
<evidence type="ECO:0000313" key="2">
    <source>
        <dbReference type="Proteomes" id="UP000050525"/>
    </source>
</evidence>
<organism evidence="1 2">
    <name type="scientific">Alligator mississippiensis</name>
    <name type="common">American alligator</name>
    <dbReference type="NCBI Taxonomy" id="8496"/>
    <lineage>
        <taxon>Eukaryota</taxon>
        <taxon>Metazoa</taxon>
        <taxon>Chordata</taxon>
        <taxon>Craniata</taxon>
        <taxon>Vertebrata</taxon>
        <taxon>Euteleostomi</taxon>
        <taxon>Archelosauria</taxon>
        <taxon>Archosauria</taxon>
        <taxon>Crocodylia</taxon>
        <taxon>Alligatoridae</taxon>
        <taxon>Alligatorinae</taxon>
        <taxon>Alligator</taxon>
    </lineage>
</organism>
<evidence type="ECO:0000313" key="1">
    <source>
        <dbReference type="EMBL" id="KYO34980.1"/>
    </source>
</evidence>
<dbReference type="AlphaFoldDB" id="A0A151NE28"/>
<reference evidence="1 2" key="1">
    <citation type="journal article" date="2012" name="Genome Biol.">
        <title>Sequencing three crocodilian genomes to illuminate the evolution of archosaurs and amniotes.</title>
        <authorList>
            <person name="St John J.A."/>
            <person name="Braun E.L."/>
            <person name="Isberg S.R."/>
            <person name="Miles L.G."/>
            <person name="Chong A.Y."/>
            <person name="Gongora J."/>
            <person name="Dalzell P."/>
            <person name="Moran C."/>
            <person name="Bed'hom B."/>
            <person name="Abzhanov A."/>
            <person name="Burgess S.C."/>
            <person name="Cooksey A.M."/>
            <person name="Castoe T.A."/>
            <person name="Crawford N.G."/>
            <person name="Densmore L.D."/>
            <person name="Drew J.C."/>
            <person name="Edwards S.V."/>
            <person name="Faircloth B.C."/>
            <person name="Fujita M.K."/>
            <person name="Greenwold M.J."/>
            <person name="Hoffmann F.G."/>
            <person name="Howard J.M."/>
            <person name="Iguchi T."/>
            <person name="Janes D.E."/>
            <person name="Khan S.Y."/>
            <person name="Kohno S."/>
            <person name="de Koning A.J."/>
            <person name="Lance S.L."/>
            <person name="McCarthy F.M."/>
            <person name="McCormack J.E."/>
            <person name="Merchant M.E."/>
            <person name="Peterson D.G."/>
            <person name="Pollock D.D."/>
            <person name="Pourmand N."/>
            <person name="Raney B.J."/>
            <person name="Roessler K.A."/>
            <person name="Sanford J.R."/>
            <person name="Sawyer R.H."/>
            <person name="Schmidt C.J."/>
            <person name="Triplett E.W."/>
            <person name="Tuberville T.D."/>
            <person name="Venegas-Anaya M."/>
            <person name="Howard J.T."/>
            <person name="Jarvis E.D."/>
            <person name="Guillette L.J.Jr."/>
            <person name="Glenn T.C."/>
            <person name="Green R.E."/>
            <person name="Ray D.A."/>
        </authorList>
    </citation>
    <scope>NUCLEOTIDE SEQUENCE [LARGE SCALE GENOMIC DNA]</scope>
    <source>
        <strain evidence="1">KSC_2009_1</strain>
    </source>
</reference>
<dbReference type="EMBL" id="AKHW03003207">
    <property type="protein sequence ID" value="KYO34980.1"/>
    <property type="molecule type" value="Genomic_DNA"/>
</dbReference>
<proteinExistence type="predicted"/>
<sequence>MPHVEDTCAIGILQWPTRSHVEKKDQVLLCKPTRKTGDQWHRISRSRGLHGRLNTGCRASGLCIQCQMYTVLD</sequence>
<keyword evidence="2" id="KW-1185">Reference proteome</keyword>
<dbReference type="Proteomes" id="UP000050525">
    <property type="component" value="Unassembled WGS sequence"/>
</dbReference>
<protein>
    <submittedName>
        <fullName evidence="1">Uncharacterized protein</fullName>
    </submittedName>
</protein>